<keyword evidence="4" id="KW-1185">Reference proteome</keyword>
<feature type="region of interest" description="Disordered" evidence="1">
    <location>
        <begin position="418"/>
        <end position="442"/>
    </location>
</feature>
<gene>
    <name evidence="3" type="ORF">AMS68_003695</name>
</gene>
<accession>A0A6H0XU86</accession>
<dbReference type="OrthoDB" id="2830640at2759"/>
<evidence type="ECO:0000256" key="1">
    <source>
        <dbReference type="SAM" id="MobiDB-lite"/>
    </source>
</evidence>
<evidence type="ECO:0000256" key="2">
    <source>
        <dbReference type="SAM" id="Phobius"/>
    </source>
</evidence>
<keyword evidence="2" id="KW-1133">Transmembrane helix</keyword>
<dbReference type="Pfam" id="PF01544">
    <property type="entry name" value="CorA"/>
    <property type="match status" value="1"/>
</dbReference>
<dbReference type="EMBL" id="CP051140">
    <property type="protein sequence ID" value="QIW98177.1"/>
    <property type="molecule type" value="Genomic_DNA"/>
</dbReference>
<keyword evidence="2" id="KW-0812">Transmembrane</keyword>
<dbReference type="Gene3D" id="1.20.58.340">
    <property type="entry name" value="Magnesium transport protein CorA, transmembrane region"/>
    <property type="match status" value="1"/>
</dbReference>
<evidence type="ECO:0000313" key="3">
    <source>
        <dbReference type="EMBL" id="QIW98177.1"/>
    </source>
</evidence>
<dbReference type="AlphaFoldDB" id="A0A6H0XU86"/>
<name>A0A6H0XU86_9PEZI</name>
<evidence type="ECO:0000313" key="4">
    <source>
        <dbReference type="Proteomes" id="UP000503462"/>
    </source>
</evidence>
<feature type="transmembrane region" description="Helical" evidence="2">
    <location>
        <begin position="345"/>
        <end position="367"/>
    </location>
</feature>
<organism evidence="3 4">
    <name type="scientific">Peltaster fructicola</name>
    <dbReference type="NCBI Taxonomy" id="286661"/>
    <lineage>
        <taxon>Eukaryota</taxon>
        <taxon>Fungi</taxon>
        <taxon>Dikarya</taxon>
        <taxon>Ascomycota</taxon>
        <taxon>Pezizomycotina</taxon>
        <taxon>Dothideomycetes</taxon>
        <taxon>Dothideomycetes incertae sedis</taxon>
        <taxon>Peltaster</taxon>
    </lineage>
</organism>
<protein>
    <submittedName>
        <fullName evidence="3">Uncharacterized protein</fullName>
    </submittedName>
</protein>
<dbReference type="Proteomes" id="UP000503462">
    <property type="component" value="Chromosome 2"/>
</dbReference>
<feature type="transmembrane region" description="Helical" evidence="2">
    <location>
        <begin position="387"/>
        <end position="407"/>
    </location>
</feature>
<sequence>MSNVRHFEENPRPEQYSDTVHVLSCAPAVPQAGGEGGPNSTVAWKERNVSLQELFNTARTGSISIVFLETPPASRQEEREQVSRSFGVPEDFWTELYQEANSYFGYDETVGQDGSLVRFDTEFRFLCKCNKQKGKAPWKEHSGLKYVWEKMAFYTTWKQDGTFTLLCFDMPDILCRDIIARVKKMSMRCCGSPFFAIDFVVAAMVQNYESAVWEWRDELRKIERMRPRLDEVDSTATKADYIKMHELSRHTTHSTENLASAIETTSTMLDTIQEIDSSYTVRDLTMANRKTRQGLVRQHSMLKSLHNRSKALENRLTSEINLIFHINTQQVAKLAREDSEVSKTIAVLGLLFLPGTLVSAIFSTSFFNFTPGSDDEPARWSVSEKFWIYWVVTGILTALILATWTLWRRWPALKEHARQSHKNRRDQTTGSYLPMSKLYTKS</sequence>
<keyword evidence="2" id="KW-0472">Membrane</keyword>
<reference evidence="3 4" key="1">
    <citation type="journal article" date="2016" name="Sci. Rep.">
        <title>Peltaster fructicola genome reveals evolution from an invasive phytopathogen to an ectophytic parasite.</title>
        <authorList>
            <person name="Xu C."/>
            <person name="Chen H."/>
            <person name="Gleason M.L."/>
            <person name="Xu J.R."/>
            <person name="Liu H."/>
            <person name="Zhang R."/>
            <person name="Sun G."/>
        </authorList>
    </citation>
    <scope>NUCLEOTIDE SEQUENCE [LARGE SCALE GENOMIC DNA]</scope>
    <source>
        <strain evidence="3 4">LNHT1506</strain>
    </source>
</reference>
<proteinExistence type="predicted"/>
<dbReference type="InterPro" id="IPR002523">
    <property type="entry name" value="MgTranspt_CorA/ZnTranspt_ZntB"/>
</dbReference>